<protein>
    <submittedName>
        <fullName evidence="6">Jg4169 protein</fullName>
    </submittedName>
</protein>
<reference evidence="6" key="1">
    <citation type="submission" date="2022-03" db="EMBL/GenBank/DDBJ databases">
        <authorList>
            <person name="Lindestad O."/>
        </authorList>
    </citation>
    <scope>NUCLEOTIDE SEQUENCE</scope>
</reference>
<comment type="similarity">
    <text evidence="2 4">Belongs to the AB hydrolase superfamily. Lipase family.</text>
</comment>
<accession>A0A8S4S7A8</accession>
<gene>
    <name evidence="6" type="primary">jg4169</name>
    <name evidence="6" type="ORF">PAEG_LOCUS23330</name>
</gene>
<evidence type="ECO:0000256" key="2">
    <source>
        <dbReference type="ARBA" id="ARBA00010701"/>
    </source>
</evidence>
<dbReference type="GO" id="GO:0016042">
    <property type="term" value="P:lipid catabolic process"/>
    <property type="evidence" value="ECO:0007669"/>
    <property type="project" value="TreeGrafter"/>
</dbReference>
<dbReference type="SUPFAM" id="SSF53474">
    <property type="entry name" value="alpha/beta-Hydrolases"/>
    <property type="match status" value="1"/>
</dbReference>
<dbReference type="PANTHER" id="PTHR11610">
    <property type="entry name" value="LIPASE"/>
    <property type="match status" value="1"/>
</dbReference>
<dbReference type="GO" id="GO:0016298">
    <property type="term" value="F:lipase activity"/>
    <property type="evidence" value="ECO:0007669"/>
    <property type="project" value="InterPro"/>
</dbReference>
<keyword evidence="7" id="KW-1185">Reference proteome</keyword>
<proteinExistence type="inferred from homology"/>
<dbReference type="EMBL" id="CAKXAJ010026146">
    <property type="protein sequence ID" value="CAH2258410.1"/>
    <property type="molecule type" value="Genomic_DNA"/>
</dbReference>
<dbReference type="AlphaFoldDB" id="A0A8S4S7A8"/>
<evidence type="ECO:0000256" key="4">
    <source>
        <dbReference type="RuleBase" id="RU004262"/>
    </source>
</evidence>
<dbReference type="PANTHER" id="PTHR11610:SF173">
    <property type="entry name" value="LIPASE DOMAIN-CONTAINING PROTEIN-RELATED"/>
    <property type="match status" value="1"/>
</dbReference>
<dbReference type="Gene3D" id="3.40.50.1820">
    <property type="entry name" value="alpha/beta hydrolase"/>
    <property type="match status" value="1"/>
</dbReference>
<dbReference type="InterPro" id="IPR013818">
    <property type="entry name" value="Lipase"/>
</dbReference>
<keyword evidence="3" id="KW-0964">Secreted</keyword>
<dbReference type="GO" id="GO:0017171">
    <property type="term" value="F:serine hydrolase activity"/>
    <property type="evidence" value="ECO:0007669"/>
    <property type="project" value="TreeGrafter"/>
</dbReference>
<comment type="caution">
    <text evidence="6">The sequence shown here is derived from an EMBL/GenBank/DDBJ whole genome shotgun (WGS) entry which is preliminary data.</text>
</comment>
<dbReference type="OrthoDB" id="199913at2759"/>
<comment type="subcellular location">
    <subcellularLocation>
        <location evidence="1">Secreted</location>
    </subcellularLocation>
</comment>
<feature type="domain" description="Lipase" evidence="5">
    <location>
        <begin position="97"/>
        <end position="310"/>
    </location>
</feature>
<sequence>MRVSQNDVISLDMNAAMLLVLIVLLRAMVSGIVTPVSNGLDQLVRAASSTCDVLPLEVLFSWASTPELDLVEYTREGKKSYKLSKAHTQLRNRVPPILVLYIPGWWNTPTDESSETLVKALLYKSPLILVLDTRATFCRGYVGSASRVSSISQKVYKFIKNIHSEGYPTSSIHLIGFSLGAHVAGMTGKLVKSRLNQKIGKITALDPARPCFTQLPQYRLNKKDANFVHVIHTSAGILGIEHPIGHADVYVNGVSSPQPECKERAVSLECDHAQSWKIFSASINNDRTLLGRKCKSWNELSNGRCSGNETSVGYGCNTKTRGMFLHKTQEVARKIWTFNPFDIRTWWVS</sequence>
<dbReference type="Proteomes" id="UP000838756">
    <property type="component" value="Unassembled WGS sequence"/>
</dbReference>
<dbReference type="PRINTS" id="PR00821">
    <property type="entry name" value="TAGLIPASE"/>
</dbReference>
<name>A0A8S4S7A8_9NEOP</name>
<dbReference type="Pfam" id="PF00151">
    <property type="entry name" value="Lipase"/>
    <property type="match status" value="1"/>
</dbReference>
<evidence type="ECO:0000313" key="7">
    <source>
        <dbReference type="Proteomes" id="UP000838756"/>
    </source>
</evidence>
<organism evidence="6 7">
    <name type="scientific">Pararge aegeria aegeria</name>
    <dbReference type="NCBI Taxonomy" id="348720"/>
    <lineage>
        <taxon>Eukaryota</taxon>
        <taxon>Metazoa</taxon>
        <taxon>Ecdysozoa</taxon>
        <taxon>Arthropoda</taxon>
        <taxon>Hexapoda</taxon>
        <taxon>Insecta</taxon>
        <taxon>Pterygota</taxon>
        <taxon>Neoptera</taxon>
        <taxon>Endopterygota</taxon>
        <taxon>Lepidoptera</taxon>
        <taxon>Glossata</taxon>
        <taxon>Ditrysia</taxon>
        <taxon>Papilionoidea</taxon>
        <taxon>Nymphalidae</taxon>
        <taxon>Satyrinae</taxon>
        <taxon>Satyrini</taxon>
        <taxon>Parargina</taxon>
        <taxon>Pararge</taxon>
    </lineage>
</organism>
<dbReference type="GO" id="GO:0005615">
    <property type="term" value="C:extracellular space"/>
    <property type="evidence" value="ECO:0007669"/>
    <property type="project" value="TreeGrafter"/>
</dbReference>
<dbReference type="InterPro" id="IPR029058">
    <property type="entry name" value="AB_hydrolase_fold"/>
</dbReference>
<evidence type="ECO:0000259" key="5">
    <source>
        <dbReference type="Pfam" id="PF00151"/>
    </source>
</evidence>
<dbReference type="InterPro" id="IPR000734">
    <property type="entry name" value="TAG_lipase"/>
</dbReference>
<evidence type="ECO:0000256" key="1">
    <source>
        <dbReference type="ARBA" id="ARBA00004613"/>
    </source>
</evidence>
<evidence type="ECO:0000313" key="6">
    <source>
        <dbReference type="EMBL" id="CAH2258410.1"/>
    </source>
</evidence>
<evidence type="ECO:0000256" key="3">
    <source>
        <dbReference type="ARBA" id="ARBA00022525"/>
    </source>
</evidence>